<evidence type="ECO:0000313" key="3">
    <source>
        <dbReference type="Proteomes" id="UP000314294"/>
    </source>
</evidence>
<gene>
    <name evidence="2" type="ORF">EYF80_018376</name>
</gene>
<proteinExistence type="predicted"/>
<evidence type="ECO:0000256" key="1">
    <source>
        <dbReference type="SAM" id="MobiDB-lite"/>
    </source>
</evidence>
<dbReference type="AlphaFoldDB" id="A0A4Z2I0D9"/>
<protein>
    <submittedName>
        <fullName evidence="2">Uncharacterized protein</fullName>
    </submittedName>
</protein>
<accession>A0A4Z2I0D9</accession>
<dbReference type="Proteomes" id="UP000314294">
    <property type="component" value="Unassembled WGS sequence"/>
</dbReference>
<feature type="region of interest" description="Disordered" evidence="1">
    <location>
        <begin position="1"/>
        <end position="40"/>
    </location>
</feature>
<dbReference type="EMBL" id="SRLO01000150">
    <property type="protein sequence ID" value="TNN71427.1"/>
    <property type="molecule type" value="Genomic_DNA"/>
</dbReference>
<evidence type="ECO:0000313" key="2">
    <source>
        <dbReference type="EMBL" id="TNN71427.1"/>
    </source>
</evidence>
<comment type="caution">
    <text evidence="2">The sequence shown here is derived from an EMBL/GenBank/DDBJ whole genome shotgun (WGS) entry which is preliminary data.</text>
</comment>
<name>A0A4Z2I0D9_9TELE</name>
<organism evidence="2 3">
    <name type="scientific">Liparis tanakae</name>
    <name type="common">Tanaka's snailfish</name>
    <dbReference type="NCBI Taxonomy" id="230148"/>
    <lineage>
        <taxon>Eukaryota</taxon>
        <taxon>Metazoa</taxon>
        <taxon>Chordata</taxon>
        <taxon>Craniata</taxon>
        <taxon>Vertebrata</taxon>
        <taxon>Euteleostomi</taxon>
        <taxon>Actinopterygii</taxon>
        <taxon>Neopterygii</taxon>
        <taxon>Teleostei</taxon>
        <taxon>Neoteleostei</taxon>
        <taxon>Acanthomorphata</taxon>
        <taxon>Eupercaria</taxon>
        <taxon>Perciformes</taxon>
        <taxon>Cottioidei</taxon>
        <taxon>Cottales</taxon>
        <taxon>Liparidae</taxon>
        <taxon>Liparis</taxon>
    </lineage>
</organism>
<sequence length="66" mass="6927">MAVAAAGIYSFPSSASPHHLALDRPPTRSIVNAQPQAPGRLKSPIESIRAVLFSGQKTQPGMSTEV</sequence>
<reference evidence="2 3" key="1">
    <citation type="submission" date="2019-03" db="EMBL/GenBank/DDBJ databases">
        <title>First draft genome of Liparis tanakae, snailfish: a comprehensive survey of snailfish specific genes.</title>
        <authorList>
            <person name="Kim W."/>
            <person name="Song I."/>
            <person name="Jeong J.-H."/>
            <person name="Kim D."/>
            <person name="Kim S."/>
            <person name="Ryu S."/>
            <person name="Song J.Y."/>
            <person name="Lee S.K."/>
        </authorList>
    </citation>
    <scope>NUCLEOTIDE SEQUENCE [LARGE SCALE GENOMIC DNA]</scope>
    <source>
        <tissue evidence="2">Muscle</tissue>
    </source>
</reference>
<keyword evidence="3" id="KW-1185">Reference proteome</keyword>